<dbReference type="InterPro" id="IPR009076">
    <property type="entry name" value="FRB_dom"/>
</dbReference>
<dbReference type="SMART" id="SM01345">
    <property type="entry name" value="Rapamycin_bind"/>
    <property type="match status" value="1"/>
</dbReference>
<sequence>MDDNLAAPPPNEAVSWRQQWYDGLEEASTLWFLPLDAQGMMDVLTPLHEMIDLPARNAEQTSFRASVGDDLAKARHHTNRYLVEQDLMQMQEAWDLYYSVSISTPHSPCPLPLSYIRYSSASVKRSDRPHQYSKRHDDDKAQGQGQWKRMHGYIRRNRFILAYGPVTARKYN</sequence>
<evidence type="ECO:0000259" key="2">
    <source>
        <dbReference type="Pfam" id="PF08771"/>
    </source>
</evidence>
<dbReference type="RefSeq" id="XP_052947648.1">
    <property type="nucleotide sequence ID" value="XM_053088287.1"/>
</dbReference>
<evidence type="ECO:0000313" key="3">
    <source>
        <dbReference type="EMBL" id="KAI9637871.1"/>
    </source>
</evidence>
<dbReference type="EMBL" id="JAKWFO010000003">
    <property type="protein sequence ID" value="KAI9637871.1"/>
    <property type="molecule type" value="Genomic_DNA"/>
</dbReference>
<dbReference type="InterPro" id="IPR036738">
    <property type="entry name" value="FRB_sf"/>
</dbReference>
<dbReference type="GeneID" id="77727492"/>
<feature type="compositionally biased region" description="Basic and acidic residues" evidence="1">
    <location>
        <begin position="125"/>
        <end position="141"/>
    </location>
</feature>
<dbReference type="Pfam" id="PF08771">
    <property type="entry name" value="FRB_dom"/>
    <property type="match status" value="1"/>
</dbReference>
<comment type="caution">
    <text evidence="3">The sequence shown here is derived from an EMBL/GenBank/DDBJ whole genome shotgun (WGS) entry which is preliminary data.</text>
</comment>
<reference evidence="3" key="1">
    <citation type="journal article" date="2022" name="G3 (Bethesda)">
        <title>High quality genome of the basidiomycete yeast Dioszegia hungarica PDD-24b-2 isolated from cloud water.</title>
        <authorList>
            <person name="Jarrige D."/>
            <person name="Haridas S."/>
            <person name="Bleykasten-Grosshans C."/>
            <person name="Joly M."/>
            <person name="Nadalig T."/>
            <person name="Sancelme M."/>
            <person name="Vuilleumier S."/>
            <person name="Grigoriev I.V."/>
            <person name="Amato P."/>
            <person name="Bringel F."/>
        </authorList>
    </citation>
    <scope>NUCLEOTIDE SEQUENCE</scope>
    <source>
        <strain evidence="3">PDD-24b-2</strain>
    </source>
</reference>
<accession>A0AA38HFA0</accession>
<gene>
    <name evidence="3" type="ORF">MKK02DRAFT_31420</name>
</gene>
<dbReference type="GO" id="GO:0044877">
    <property type="term" value="F:protein-containing complex binding"/>
    <property type="evidence" value="ECO:0007669"/>
    <property type="project" value="InterPro"/>
</dbReference>
<dbReference type="AlphaFoldDB" id="A0AA38HFA0"/>
<name>A0AA38HFA0_9TREE</name>
<feature type="region of interest" description="Disordered" evidence="1">
    <location>
        <begin position="125"/>
        <end position="146"/>
    </location>
</feature>
<dbReference type="Proteomes" id="UP001164286">
    <property type="component" value="Unassembled WGS sequence"/>
</dbReference>
<dbReference type="Gene3D" id="1.20.120.150">
    <property type="entry name" value="FKBP12-rapamycin binding domain"/>
    <property type="match status" value="1"/>
</dbReference>
<proteinExistence type="predicted"/>
<evidence type="ECO:0000256" key="1">
    <source>
        <dbReference type="SAM" id="MobiDB-lite"/>
    </source>
</evidence>
<keyword evidence="4" id="KW-1185">Reference proteome</keyword>
<dbReference type="SUPFAM" id="SSF47212">
    <property type="entry name" value="FKBP12-rapamycin-binding domain of FKBP-rapamycin-associated protein (FRAP)"/>
    <property type="match status" value="1"/>
</dbReference>
<feature type="domain" description="FKBP12-rapamycin binding" evidence="2">
    <location>
        <begin position="13"/>
        <end position="100"/>
    </location>
</feature>
<organism evidence="3 4">
    <name type="scientific">Dioszegia hungarica</name>
    <dbReference type="NCBI Taxonomy" id="4972"/>
    <lineage>
        <taxon>Eukaryota</taxon>
        <taxon>Fungi</taxon>
        <taxon>Dikarya</taxon>
        <taxon>Basidiomycota</taxon>
        <taxon>Agaricomycotina</taxon>
        <taxon>Tremellomycetes</taxon>
        <taxon>Tremellales</taxon>
        <taxon>Bulleribasidiaceae</taxon>
        <taxon>Dioszegia</taxon>
    </lineage>
</organism>
<evidence type="ECO:0000313" key="4">
    <source>
        <dbReference type="Proteomes" id="UP001164286"/>
    </source>
</evidence>
<protein>
    <submittedName>
        <fullName evidence="3">Rapamycin-binding domain-containing protein</fullName>
    </submittedName>
</protein>